<accession>A0A2N9X7C0</accession>
<reference evidence="2" key="1">
    <citation type="journal article" date="2017" name="MBio">
        <title>Type VI secretion-mediated competition in the bee gut microbiome.</title>
        <authorList>
            <person name="Steele M.I."/>
            <person name="Kwong W.K."/>
            <person name="Powell J.E."/>
            <person name="Whiteley M."/>
            <person name="Moran N.A."/>
        </authorList>
    </citation>
    <scope>NUCLEOTIDE SEQUENCE [LARGE SCALE GENOMIC DNA]</scope>
    <source>
        <strain evidence="2">WkB273</strain>
    </source>
</reference>
<name>A0A2N9X7C0_9NEIS</name>
<feature type="domain" description="AB hydrolase-1" evidence="1">
    <location>
        <begin position="54"/>
        <end position="217"/>
    </location>
</feature>
<dbReference type="EMBL" id="MEIL01000026">
    <property type="protein sequence ID" value="PIT39622.1"/>
    <property type="molecule type" value="Genomic_DNA"/>
</dbReference>
<dbReference type="GO" id="GO:0016787">
    <property type="term" value="F:hydrolase activity"/>
    <property type="evidence" value="ECO:0007669"/>
    <property type="project" value="UniProtKB-KW"/>
</dbReference>
<dbReference type="InterPro" id="IPR029058">
    <property type="entry name" value="AB_hydrolase_fold"/>
</dbReference>
<dbReference type="SUPFAM" id="SSF53474">
    <property type="entry name" value="alpha/beta-Hydrolases"/>
    <property type="match status" value="1"/>
</dbReference>
<dbReference type="AlphaFoldDB" id="A0A2N9X7C0"/>
<keyword evidence="3" id="KW-1185">Reference proteome</keyword>
<dbReference type="InterPro" id="IPR000073">
    <property type="entry name" value="AB_hydrolase_1"/>
</dbReference>
<evidence type="ECO:0000313" key="3">
    <source>
        <dbReference type="Proteomes" id="UP000230202"/>
    </source>
</evidence>
<dbReference type="Pfam" id="PF00561">
    <property type="entry name" value="Abhydrolase_1"/>
    <property type="match status" value="1"/>
</dbReference>
<sequence>MSDQSFLPWVCIPGFMLDETLWDEMKSCLPVSQSVCCASLAKGENIETMAENIAAFAPKRFVLIGFSLGGFVARALAARYPQRVAALVLIASSLREDTPEQHKAKLNTLEIQQHLHFRGLGNKAIMQTLRPDNQNNMDLIARIRGMSERLGFEVLKRQSLLSRATPTDQKISCPTLVIAAAQDQMRSLDEAQELQEFIPQASLKVINDSGHMIPLEQPKVLAQTISNWINLL</sequence>
<evidence type="ECO:0000259" key="1">
    <source>
        <dbReference type="Pfam" id="PF00561"/>
    </source>
</evidence>
<protein>
    <submittedName>
        <fullName evidence="2">Alpha/beta hydrolase</fullName>
    </submittedName>
</protein>
<dbReference type="Proteomes" id="UP000230202">
    <property type="component" value="Unassembled WGS sequence"/>
</dbReference>
<dbReference type="Gene3D" id="3.40.50.1820">
    <property type="entry name" value="alpha/beta hydrolase"/>
    <property type="match status" value="1"/>
</dbReference>
<proteinExistence type="predicted"/>
<gene>
    <name evidence="2" type="ORF">BHC54_05155</name>
</gene>
<dbReference type="PANTHER" id="PTHR43798">
    <property type="entry name" value="MONOACYLGLYCEROL LIPASE"/>
    <property type="match status" value="1"/>
</dbReference>
<organism evidence="2 3">
    <name type="scientific">Snodgrassella alvi</name>
    <dbReference type="NCBI Taxonomy" id="1196083"/>
    <lineage>
        <taxon>Bacteria</taxon>
        <taxon>Pseudomonadati</taxon>
        <taxon>Pseudomonadota</taxon>
        <taxon>Betaproteobacteria</taxon>
        <taxon>Neisseriales</taxon>
        <taxon>Neisseriaceae</taxon>
        <taxon>Snodgrassella</taxon>
    </lineage>
</organism>
<dbReference type="RefSeq" id="WP_100152030.1">
    <property type="nucleotide sequence ID" value="NZ_MEIL01000026.1"/>
</dbReference>
<evidence type="ECO:0000313" key="2">
    <source>
        <dbReference type="EMBL" id="PIT39622.1"/>
    </source>
</evidence>
<dbReference type="PRINTS" id="PR00111">
    <property type="entry name" value="ABHYDROLASE"/>
</dbReference>
<keyword evidence="2" id="KW-0378">Hydrolase</keyword>
<comment type="caution">
    <text evidence="2">The sequence shown here is derived from an EMBL/GenBank/DDBJ whole genome shotgun (WGS) entry which is preliminary data.</text>
</comment>
<dbReference type="InterPro" id="IPR050266">
    <property type="entry name" value="AB_hydrolase_sf"/>
</dbReference>